<organism evidence="2 3">
    <name type="scientific">Stephania cephalantha</name>
    <dbReference type="NCBI Taxonomy" id="152367"/>
    <lineage>
        <taxon>Eukaryota</taxon>
        <taxon>Viridiplantae</taxon>
        <taxon>Streptophyta</taxon>
        <taxon>Embryophyta</taxon>
        <taxon>Tracheophyta</taxon>
        <taxon>Spermatophyta</taxon>
        <taxon>Magnoliopsida</taxon>
        <taxon>Ranunculales</taxon>
        <taxon>Menispermaceae</taxon>
        <taxon>Menispermoideae</taxon>
        <taxon>Cissampelideae</taxon>
        <taxon>Stephania</taxon>
    </lineage>
</organism>
<accession>A0AAP0IAB9</accession>
<feature type="compositionally biased region" description="Basic and acidic residues" evidence="1">
    <location>
        <begin position="128"/>
        <end position="138"/>
    </location>
</feature>
<proteinExistence type="predicted"/>
<keyword evidence="3" id="KW-1185">Reference proteome</keyword>
<comment type="caution">
    <text evidence="2">The sequence shown here is derived from an EMBL/GenBank/DDBJ whole genome shotgun (WGS) entry which is preliminary data.</text>
</comment>
<dbReference type="AlphaFoldDB" id="A0AAP0IAB9"/>
<evidence type="ECO:0000256" key="1">
    <source>
        <dbReference type="SAM" id="MobiDB-lite"/>
    </source>
</evidence>
<evidence type="ECO:0000313" key="2">
    <source>
        <dbReference type="EMBL" id="KAK9111726.1"/>
    </source>
</evidence>
<name>A0AAP0IAB9_9MAGN</name>
<protein>
    <submittedName>
        <fullName evidence="2">Uncharacterized protein</fullName>
    </submittedName>
</protein>
<reference evidence="2 3" key="1">
    <citation type="submission" date="2024-01" db="EMBL/GenBank/DDBJ databases">
        <title>Genome assemblies of Stephania.</title>
        <authorList>
            <person name="Yang L."/>
        </authorList>
    </citation>
    <scope>NUCLEOTIDE SEQUENCE [LARGE SCALE GENOMIC DNA]</scope>
    <source>
        <strain evidence="2">JXDWG</strain>
        <tissue evidence="2">Leaf</tissue>
    </source>
</reference>
<dbReference type="EMBL" id="JBBNAG010000008">
    <property type="protein sequence ID" value="KAK9111726.1"/>
    <property type="molecule type" value="Genomic_DNA"/>
</dbReference>
<evidence type="ECO:0000313" key="3">
    <source>
        <dbReference type="Proteomes" id="UP001419268"/>
    </source>
</evidence>
<sequence>MCLPRGANSVRRRYWCPRGHEGYRTTWIHVAVHNAIARALPLLVVCLPTTAGRCPHAAARASLRRSGAARLASSASRSRCVIGTLVAGASCLLSLFGRRGERLAAVAREERQQLARERQRWWAGAGAERSRESGEREQLGVSKKQSKQRGGD</sequence>
<gene>
    <name evidence="2" type="ORF">Scep_019245</name>
</gene>
<dbReference type="Proteomes" id="UP001419268">
    <property type="component" value="Unassembled WGS sequence"/>
</dbReference>
<feature type="region of interest" description="Disordered" evidence="1">
    <location>
        <begin position="123"/>
        <end position="152"/>
    </location>
</feature>